<feature type="repeat" description="PPR" evidence="3">
    <location>
        <begin position="175"/>
        <end position="209"/>
    </location>
</feature>
<proteinExistence type="inferred from homology"/>
<dbReference type="PROSITE" id="PS51375">
    <property type="entry name" value="PPR"/>
    <property type="match status" value="3"/>
</dbReference>
<evidence type="ECO:0000256" key="3">
    <source>
        <dbReference type="PROSITE-ProRule" id="PRU00708"/>
    </source>
</evidence>
<reference evidence="5" key="1">
    <citation type="submission" date="2023-03" db="UniProtKB">
        <authorList>
            <consortium name="EnsemblPlants"/>
        </authorList>
    </citation>
    <scope>IDENTIFICATION</scope>
</reference>
<dbReference type="Pfam" id="PF14432">
    <property type="entry name" value="DYW_deaminase"/>
    <property type="match status" value="1"/>
</dbReference>
<organism evidence="5">
    <name type="scientific">Cucumis melo</name>
    <name type="common">Muskmelon</name>
    <dbReference type="NCBI Taxonomy" id="3656"/>
    <lineage>
        <taxon>Eukaryota</taxon>
        <taxon>Viridiplantae</taxon>
        <taxon>Streptophyta</taxon>
        <taxon>Embryophyta</taxon>
        <taxon>Tracheophyta</taxon>
        <taxon>Spermatophyta</taxon>
        <taxon>Magnoliopsida</taxon>
        <taxon>eudicotyledons</taxon>
        <taxon>Gunneridae</taxon>
        <taxon>Pentapetalae</taxon>
        <taxon>rosids</taxon>
        <taxon>fabids</taxon>
        <taxon>Cucurbitales</taxon>
        <taxon>Cucurbitaceae</taxon>
        <taxon>Benincaseae</taxon>
        <taxon>Cucumis</taxon>
    </lineage>
</organism>
<comment type="similarity">
    <text evidence="1">Belongs to the PPR family. PCMP-H subfamily.</text>
</comment>
<feature type="repeat" description="PPR" evidence="3">
    <location>
        <begin position="74"/>
        <end position="108"/>
    </location>
</feature>
<dbReference type="Pfam" id="PF13041">
    <property type="entry name" value="PPR_2"/>
    <property type="match status" value="3"/>
</dbReference>
<dbReference type="Gramene" id="MELO3C007835.2.1">
    <property type="protein sequence ID" value="MELO3C007835.2.1"/>
    <property type="gene ID" value="MELO3C007835.2"/>
</dbReference>
<evidence type="ECO:0000256" key="2">
    <source>
        <dbReference type="ARBA" id="ARBA00022737"/>
    </source>
</evidence>
<dbReference type="FunFam" id="1.25.40.10:FF:000470">
    <property type="entry name" value="Pentatricopeptide repeat-containing protein At5g66520"/>
    <property type="match status" value="1"/>
</dbReference>
<dbReference type="EnsemblPlants" id="MELO3C007835.2.1">
    <property type="protein sequence ID" value="MELO3C007835.2.1"/>
    <property type="gene ID" value="MELO3C007835.2"/>
</dbReference>
<dbReference type="InterPro" id="IPR011990">
    <property type="entry name" value="TPR-like_helical_dom_sf"/>
</dbReference>
<dbReference type="FunFam" id="1.25.40.10:FF:000184">
    <property type="entry name" value="Pentatricopeptide repeat-containing protein, chloroplastic"/>
    <property type="match status" value="1"/>
</dbReference>
<protein>
    <recommendedName>
        <fullName evidence="4">DYW domain-containing protein</fullName>
    </recommendedName>
</protein>
<dbReference type="AlphaFoldDB" id="A0A9I9CSR6"/>
<dbReference type="NCBIfam" id="TIGR00756">
    <property type="entry name" value="PPR"/>
    <property type="match status" value="5"/>
</dbReference>
<dbReference type="Pfam" id="PF20431">
    <property type="entry name" value="E_motif"/>
    <property type="match status" value="1"/>
</dbReference>
<dbReference type="InterPro" id="IPR046960">
    <property type="entry name" value="PPR_At4g14850-like_plant"/>
</dbReference>
<keyword evidence="2" id="KW-0677">Repeat</keyword>
<accession>A0A9I9CSR6</accession>
<feature type="repeat" description="PPR" evidence="3">
    <location>
        <begin position="309"/>
        <end position="343"/>
    </location>
</feature>
<dbReference type="Pfam" id="PF01535">
    <property type="entry name" value="PPR"/>
    <property type="match status" value="3"/>
</dbReference>
<dbReference type="InterPro" id="IPR002885">
    <property type="entry name" value="PPR_rpt"/>
</dbReference>
<dbReference type="InterPro" id="IPR032867">
    <property type="entry name" value="DYW_dom"/>
</dbReference>
<feature type="domain" description="DYW" evidence="4">
    <location>
        <begin position="525"/>
        <end position="587"/>
    </location>
</feature>
<evidence type="ECO:0000259" key="4">
    <source>
        <dbReference type="Pfam" id="PF14432"/>
    </source>
</evidence>
<dbReference type="PANTHER" id="PTHR47926">
    <property type="entry name" value="PENTATRICOPEPTIDE REPEAT-CONTAINING PROTEIN"/>
    <property type="match status" value="1"/>
</dbReference>
<dbReference type="GO" id="GO:0003723">
    <property type="term" value="F:RNA binding"/>
    <property type="evidence" value="ECO:0007669"/>
    <property type="project" value="InterPro"/>
</dbReference>
<sequence>MFTLKAESPLQSTWTLLENCSNMKQLKQIQAQMIKTAILSEPKLATKFLTLCTSPHVGDLLYAQRVFNGITSPNTVMWNAIIRAYSNSKEPELAFLLYQQMLSSSVPHNSYTFPFLLKACRNLSALGEALQVHGLVIKLGFGSDVFALNALLHVYALCGEIRYARQMFDNIPERDAVSWNIMIDGYIKSGDVKTAYGIFLDMPSKNVVSWTSLISGLVGAGLSVKALSLCYEMQNAGFELDGVAIACLLTACANLGALDQGRWLHFYVLNNGVDVDRVIGCALVNMYVKCGDMEEALRVFGKLKGDQKDVCIWTAMIDGFAIHGRGVEALEWFDLMRREGIRPNSITFTAVLRACSYGGLVEEGKELFKSMKCLYNLSPSIEHYGCMVDLLGRSGRLNEAKELIKNMPMKPNAVIWGAFLKACWIHRDFLVGSQIGAHLVEVDSDHSGRYIQLATILAAQGKWKEAAEVRLKMKNLGVPISPGKSSITLNGIVHEFLAGHQDHPQMEQIHLKLKQIAERLRQDEGYEPATKDLLLDLENEEKETAIAQHSEKLAIAFGLINTKPGTTIRVVKNLRICRDCHTVAKLTCLLSSLFKITFLAGVIDPLALFSFIASVDERDLQSSHMDQSHFISQFYRNEQSMCLEWLF</sequence>
<evidence type="ECO:0000256" key="1">
    <source>
        <dbReference type="ARBA" id="ARBA00006643"/>
    </source>
</evidence>
<name>A0A9I9CSR6_CUCME</name>
<dbReference type="InterPro" id="IPR046848">
    <property type="entry name" value="E_motif"/>
</dbReference>
<evidence type="ECO:0000313" key="5">
    <source>
        <dbReference type="EnsemblPlants" id="MELO3C007835.2.1"/>
    </source>
</evidence>
<dbReference type="GO" id="GO:0008270">
    <property type="term" value="F:zinc ion binding"/>
    <property type="evidence" value="ECO:0007669"/>
    <property type="project" value="InterPro"/>
</dbReference>
<dbReference type="Gene3D" id="1.25.40.10">
    <property type="entry name" value="Tetratricopeptide repeat domain"/>
    <property type="match status" value="4"/>
</dbReference>
<dbReference type="GO" id="GO:0009451">
    <property type="term" value="P:RNA modification"/>
    <property type="evidence" value="ECO:0007669"/>
    <property type="project" value="InterPro"/>
</dbReference>
<dbReference type="PANTHER" id="PTHR47926:SF463">
    <property type="entry name" value="PENTATRICOPEPTIDE REPEAT-CONTAINING PROTEIN"/>
    <property type="match status" value="1"/>
</dbReference>